<evidence type="ECO:0000256" key="1">
    <source>
        <dbReference type="ARBA" id="ARBA00022441"/>
    </source>
</evidence>
<evidence type="ECO:0000313" key="4">
    <source>
        <dbReference type="Proteomes" id="UP001497623"/>
    </source>
</evidence>
<keyword evidence="4" id="KW-1185">Reference proteome</keyword>
<sequence length="359" mass="41280">MAIAGPPGVEFDHNWPESAECLTLDFGPFETVHRWRCMPECDEFVGARRSKHTVVAYKDAIYVFGGDNGKWMLNDLLRFDVKEKSWGQAFSTGTRPAPRYHHSAVVHESSMFVFGGFTGDIHSNSNLKNQNDLFEYRFQTGQWIEWKFSGRAPVPRSAHGAAVYEEKLWIFAGYDGNFRLNDMWTIPLGGDNRLWEEVSQTGDCPPTCCNFPVAVARDNMYVFSGQSGQKITNSLFYFTFKDKSWTRISTEHILRGAPPPPTRRYGHTMVAFDRHLYVFGGAADSTLPNDLHCQGYDWQCWFMPDGRRYRQISATDSRHAAPPVKRAIFIYTRFLKTSFQGTWLYNKEIAAYRRPPLKE</sequence>
<evidence type="ECO:0000256" key="2">
    <source>
        <dbReference type="ARBA" id="ARBA00022737"/>
    </source>
</evidence>
<keyword evidence="2" id="KW-0677">Repeat</keyword>
<comment type="caution">
    <text evidence="3">The sequence shown here is derived from an EMBL/GenBank/DDBJ whole genome shotgun (WGS) entry which is preliminary data.</text>
</comment>
<organism evidence="3 4">
    <name type="scientific">Meganyctiphanes norvegica</name>
    <name type="common">Northern krill</name>
    <name type="synonym">Thysanopoda norvegica</name>
    <dbReference type="NCBI Taxonomy" id="48144"/>
    <lineage>
        <taxon>Eukaryota</taxon>
        <taxon>Metazoa</taxon>
        <taxon>Ecdysozoa</taxon>
        <taxon>Arthropoda</taxon>
        <taxon>Crustacea</taxon>
        <taxon>Multicrustacea</taxon>
        <taxon>Malacostraca</taxon>
        <taxon>Eumalacostraca</taxon>
        <taxon>Eucarida</taxon>
        <taxon>Euphausiacea</taxon>
        <taxon>Euphausiidae</taxon>
        <taxon>Meganyctiphanes</taxon>
    </lineage>
</organism>
<dbReference type="Proteomes" id="UP001497623">
    <property type="component" value="Unassembled WGS sequence"/>
</dbReference>
<dbReference type="InterPro" id="IPR015915">
    <property type="entry name" value="Kelch-typ_b-propeller"/>
</dbReference>
<dbReference type="GO" id="GO:0005794">
    <property type="term" value="C:Golgi apparatus"/>
    <property type="evidence" value="ECO:0007669"/>
    <property type="project" value="TreeGrafter"/>
</dbReference>
<dbReference type="InterPro" id="IPR051568">
    <property type="entry name" value="LZTR1/Attractin"/>
</dbReference>
<dbReference type="AlphaFoldDB" id="A0AAV2QHE4"/>
<protein>
    <submittedName>
        <fullName evidence="3">Uncharacterized protein</fullName>
    </submittedName>
</protein>
<dbReference type="Gene3D" id="2.120.10.80">
    <property type="entry name" value="Kelch-type beta propeller"/>
    <property type="match status" value="2"/>
</dbReference>
<gene>
    <name evidence="3" type="ORF">MNOR_LOCUS11329</name>
</gene>
<dbReference type="PANTHER" id="PTHR46376:SF1">
    <property type="entry name" value="LEUCINE-ZIPPER-LIKE TRANSCRIPTIONAL REGULATOR 1"/>
    <property type="match status" value="1"/>
</dbReference>
<name>A0AAV2QHE4_MEGNR</name>
<keyword evidence="1" id="KW-0880">Kelch repeat</keyword>
<reference evidence="3 4" key="1">
    <citation type="submission" date="2024-05" db="EMBL/GenBank/DDBJ databases">
        <authorList>
            <person name="Wallberg A."/>
        </authorList>
    </citation>
    <scope>NUCLEOTIDE SEQUENCE [LARGE SCALE GENOMIC DNA]</scope>
</reference>
<accession>A0AAV2QHE4</accession>
<proteinExistence type="predicted"/>
<dbReference type="PANTHER" id="PTHR46376">
    <property type="entry name" value="LEUCINE-ZIPPER-LIKE TRANSCRIPTIONAL REGULATOR 1"/>
    <property type="match status" value="1"/>
</dbReference>
<evidence type="ECO:0000313" key="3">
    <source>
        <dbReference type="EMBL" id="CAL4080594.1"/>
    </source>
</evidence>
<dbReference type="Pfam" id="PF24681">
    <property type="entry name" value="Kelch_KLHDC2_KLHL20_DRC7"/>
    <property type="match status" value="1"/>
</dbReference>
<dbReference type="FunFam" id="2.120.10.80:FF:000054">
    <property type="entry name" value="Leucine-zipper-like transcription regulator 1"/>
    <property type="match status" value="1"/>
</dbReference>
<dbReference type="SUPFAM" id="SSF117281">
    <property type="entry name" value="Kelch motif"/>
    <property type="match status" value="2"/>
</dbReference>
<dbReference type="EMBL" id="CAXKWB010005928">
    <property type="protein sequence ID" value="CAL4080594.1"/>
    <property type="molecule type" value="Genomic_DNA"/>
</dbReference>
<feature type="non-terminal residue" evidence="3">
    <location>
        <position position="359"/>
    </location>
</feature>